<protein>
    <submittedName>
        <fullName evidence="2">Uncharacterized protein</fullName>
    </submittedName>
</protein>
<proteinExistence type="predicted"/>
<evidence type="ECO:0000313" key="2">
    <source>
        <dbReference type="EMBL" id="SCY68794.1"/>
    </source>
</evidence>
<dbReference type="AlphaFoldDB" id="A0A1G5HYL3"/>
<dbReference type="RefSeq" id="WP_217630680.1">
    <property type="nucleotide sequence ID" value="NZ_FMVT01000007.1"/>
</dbReference>
<reference evidence="2 3" key="1">
    <citation type="submission" date="2016-10" db="EMBL/GenBank/DDBJ databases">
        <authorList>
            <person name="de Groot N.N."/>
        </authorList>
    </citation>
    <scope>NUCLEOTIDE SEQUENCE [LARGE SCALE GENOMIC DNA]</scope>
    <source>
        <strain evidence="2 3">CGMCC 1.8925</strain>
    </source>
</reference>
<accession>A0A1G5HYL3</accession>
<evidence type="ECO:0000313" key="3">
    <source>
        <dbReference type="Proteomes" id="UP000199502"/>
    </source>
</evidence>
<dbReference type="STRING" id="336292.SAMN05660710_02386"/>
<name>A0A1G5HYL3_9RHOB</name>
<gene>
    <name evidence="2" type="ORF">SAMN05660710_02386</name>
</gene>
<feature type="region of interest" description="Disordered" evidence="1">
    <location>
        <begin position="31"/>
        <end position="81"/>
    </location>
</feature>
<organism evidence="2 3">
    <name type="scientific">Paracoccus tibetensis</name>
    <dbReference type="NCBI Taxonomy" id="336292"/>
    <lineage>
        <taxon>Bacteria</taxon>
        <taxon>Pseudomonadati</taxon>
        <taxon>Pseudomonadota</taxon>
        <taxon>Alphaproteobacteria</taxon>
        <taxon>Rhodobacterales</taxon>
        <taxon>Paracoccaceae</taxon>
        <taxon>Paracoccus</taxon>
    </lineage>
</organism>
<sequence>MRISTSVVFACGVVSGLAILSLMRAAALADAAGSRMSHRHSGQDRVRQAGPAQMKSPPPSWDEVDEASDESFPASDPPSTY</sequence>
<evidence type="ECO:0000256" key="1">
    <source>
        <dbReference type="SAM" id="MobiDB-lite"/>
    </source>
</evidence>
<dbReference type="Proteomes" id="UP000199502">
    <property type="component" value="Unassembled WGS sequence"/>
</dbReference>
<keyword evidence="3" id="KW-1185">Reference proteome</keyword>
<dbReference type="EMBL" id="FMVT01000007">
    <property type="protein sequence ID" value="SCY68794.1"/>
    <property type="molecule type" value="Genomic_DNA"/>
</dbReference>